<dbReference type="InterPro" id="IPR036388">
    <property type="entry name" value="WH-like_DNA-bd_sf"/>
</dbReference>
<dbReference type="Pfam" id="PF03466">
    <property type="entry name" value="LysR_substrate"/>
    <property type="match status" value="1"/>
</dbReference>
<feature type="domain" description="HTH lysR-type" evidence="5">
    <location>
        <begin position="9"/>
        <end position="66"/>
    </location>
</feature>
<keyword evidence="2" id="KW-0805">Transcription regulation</keyword>
<evidence type="ECO:0000313" key="6">
    <source>
        <dbReference type="EMBL" id="KAB0572878.1"/>
    </source>
</evidence>
<dbReference type="GO" id="GO:0043565">
    <property type="term" value="F:sequence-specific DNA binding"/>
    <property type="evidence" value="ECO:0007669"/>
    <property type="project" value="TreeGrafter"/>
</dbReference>
<accession>A0A643F442</accession>
<evidence type="ECO:0000256" key="2">
    <source>
        <dbReference type="ARBA" id="ARBA00023015"/>
    </source>
</evidence>
<dbReference type="InterPro" id="IPR058163">
    <property type="entry name" value="LysR-type_TF_proteobact-type"/>
</dbReference>
<sequence length="316" mass="34594">MKQAPAGADRLDLLQTFVRIVEAGSLSAAAQQLGTTQPTVSRRLQQLERLLGLRLLQRSTHAMKLTGDGERCFEHAKGLLERWDATLADLRGMQDAPRGHLRLLVPSVFGQQQLVPPLVGFLQQHPAVTVEWLLHDRLPDFIAEGIDCAVRIGQVEDPGLVAIRLAELPRIVVAAPGLWGEGPLPRTPAELARLPWVALNTFYRDEVELMPEGRGRSARFPIRPRLSTDHLYALCNAVRGGLGVGIASTWAVAEDLAAGRLVQLAPDWTAPALPISLVHPPGRFPPARLRAFIALMRDYLPQVPGVRPPSRPPLSV</sequence>
<gene>
    <name evidence="6" type="ORF">F7Q92_20685</name>
</gene>
<evidence type="ECO:0000256" key="4">
    <source>
        <dbReference type="ARBA" id="ARBA00023163"/>
    </source>
</evidence>
<dbReference type="PRINTS" id="PR00039">
    <property type="entry name" value="HTHLYSR"/>
</dbReference>
<keyword evidence="4" id="KW-0804">Transcription</keyword>
<dbReference type="RefSeq" id="WP_151125960.1">
    <property type="nucleotide sequence ID" value="NZ_CP088081.1"/>
</dbReference>
<comment type="caution">
    <text evidence="6">The sequence shown here is derived from an EMBL/GenBank/DDBJ whole genome shotgun (WGS) entry which is preliminary data.</text>
</comment>
<keyword evidence="7" id="KW-1185">Reference proteome</keyword>
<evidence type="ECO:0000256" key="1">
    <source>
        <dbReference type="ARBA" id="ARBA00009437"/>
    </source>
</evidence>
<dbReference type="GO" id="GO:0006351">
    <property type="term" value="P:DNA-templated transcription"/>
    <property type="evidence" value="ECO:0007669"/>
    <property type="project" value="TreeGrafter"/>
</dbReference>
<keyword evidence="3" id="KW-0238">DNA-binding</keyword>
<reference evidence="6 7" key="1">
    <citation type="submission" date="2019-09" db="EMBL/GenBank/DDBJ databases">
        <title>Draft genome sequences of 48 bacterial type strains from the CCUG.</title>
        <authorList>
            <person name="Tunovic T."/>
            <person name="Pineiro-Iglesias B."/>
            <person name="Unosson C."/>
            <person name="Inganas E."/>
            <person name="Ohlen M."/>
            <person name="Cardew S."/>
            <person name="Jensie-Markopoulos S."/>
            <person name="Salva-Serra F."/>
            <person name="Jaen-Luchoro D."/>
            <person name="Karlsson R."/>
            <person name="Svensson-Stadler L."/>
            <person name="Chun J."/>
            <person name="Moore E."/>
        </authorList>
    </citation>
    <scope>NUCLEOTIDE SEQUENCE [LARGE SCALE GENOMIC DNA]</scope>
    <source>
        <strain evidence="6 7">CCUG 30977</strain>
    </source>
</reference>
<comment type="similarity">
    <text evidence="1">Belongs to the LysR transcriptional regulatory family.</text>
</comment>
<dbReference type="PANTHER" id="PTHR30537:SF5">
    <property type="entry name" value="HTH-TYPE TRANSCRIPTIONAL ACTIVATOR TTDR-RELATED"/>
    <property type="match status" value="1"/>
</dbReference>
<proteinExistence type="inferred from homology"/>
<dbReference type="PROSITE" id="PS50931">
    <property type="entry name" value="HTH_LYSR"/>
    <property type="match status" value="1"/>
</dbReference>
<protein>
    <submittedName>
        <fullName evidence="6">LysR family transcriptional regulator</fullName>
    </submittedName>
</protein>
<dbReference type="Gene3D" id="3.40.190.290">
    <property type="match status" value="1"/>
</dbReference>
<dbReference type="PANTHER" id="PTHR30537">
    <property type="entry name" value="HTH-TYPE TRANSCRIPTIONAL REGULATOR"/>
    <property type="match status" value="1"/>
</dbReference>
<evidence type="ECO:0000259" key="5">
    <source>
        <dbReference type="PROSITE" id="PS50931"/>
    </source>
</evidence>
<dbReference type="CDD" id="cd08422">
    <property type="entry name" value="PBP2_CrgA_like"/>
    <property type="match status" value="1"/>
</dbReference>
<dbReference type="EMBL" id="VZPB01000092">
    <property type="protein sequence ID" value="KAB0572878.1"/>
    <property type="molecule type" value="Genomic_DNA"/>
</dbReference>
<dbReference type="SUPFAM" id="SSF53850">
    <property type="entry name" value="Periplasmic binding protein-like II"/>
    <property type="match status" value="1"/>
</dbReference>
<organism evidence="6 7">
    <name type="scientific">Ideonella dechloratans</name>
    <dbReference type="NCBI Taxonomy" id="36863"/>
    <lineage>
        <taxon>Bacteria</taxon>
        <taxon>Pseudomonadati</taxon>
        <taxon>Pseudomonadota</taxon>
        <taxon>Betaproteobacteria</taxon>
        <taxon>Burkholderiales</taxon>
        <taxon>Sphaerotilaceae</taxon>
        <taxon>Ideonella</taxon>
    </lineage>
</organism>
<dbReference type="Gene3D" id="1.10.10.10">
    <property type="entry name" value="Winged helix-like DNA-binding domain superfamily/Winged helix DNA-binding domain"/>
    <property type="match status" value="1"/>
</dbReference>
<dbReference type="InterPro" id="IPR036390">
    <property type="entry name" value="WH_DNA-bd_sf"/>
</dbReference>
<dbReference type="InterPro" id="IPR000847">
    <property type="entry name" value="LysR_HTH_N"/>
</dbReference>
<dbReference type="Pfam" id="PF00126">
    <property type="entry name" value="HTH_1"/>
    <property type="match status" value="1"/>
</dbReference>
<dbReference type="Proteomes" id="UP000430120">
    <property type="component" value="Unassembled WGS sequence"/>
</dbReference>
<dbReference type="GO" id="GO:0003700">
    <property type="term" value="F:DNA-binding transcription factor activity"/>
    <property type="evidence" value="ECO:0007669"/>
    <property type="project" value="InterPro"/>
</dbReference>
<dbReference type="SUPFAM" id="SSF46785">
    <property type="entry name" value="Winged helix' DNA-binding domain"/>
    <property type="match status" value="1"/>
</dbReference>
<dbReference type="OrthoDB" id="8723543at2"/>
<evidence type="ECO:0000313" key="7">
    <source>
        <dbReference type="Proteomes" id="UP000430120"/>
    </source>
</evidence>
<dbReference type="InterPro" id="IPR005119">
    <property type="entry name" value="LysR_subst-bd"/>
</dbReference>
<evidence type="ECO:0000256" key="3">
    <source>
        <dbReference type="ARBA" id="ARBA00023125"/>
    </source>
</evidence>
<name>A0A643F442_IDEDE</name>
<dbReference type="AlphaFoldDB" id="A0A643F442"/>
<dbReference type="FunFam" id="1.10.10.10:FF:000001">
    <property type="entry name" value="LysR family transcriptional regulator"/>
    <property type="match status" value="1"/>
</dbReference>